<feature type="domain" description="HupH hydrogenase expression protein C-terminal" evidence="2">
    <location>
        <begin position="54"/>
        <end position="145"/>
    </location>
</feature>
<dbReference type="EMBL" id="LT960614">
    <property type="protein sequence ID" value="SON53954.1"/>
    <property type="molecule type" value="Genomic_DNA"/>
</dbReference>
<gene>
    <name evidence="3" type="ORF">HDIA_0413</name>
</gene>
<evidence type="ECO:0000259" key="2">
    <source>
        <dbReference type="Pfam" id="PF04809"/>
    </source>
</evidence>
<dbReference type="InterPro" id="IPR038527">
    <property type="entry name" value="HupH_C_sf"/>
</dbReference>
<evidence type="ECO:0000313" key="3">
    <source>
        <dbReference type="EMBL" id="SON53954.1"/>
    </source>
</evidence>
<evidence type="ECO:0000313" key="4">
    <source>
        <dbReference type="Proteomes" id="UP000223606"/>
    </source>
</evidence>
<dbReference type="KEGG" id="hdi:HDIA_0413"/>
<dbReference type="Proteomes" id="UP000223606">
    <property type="component" value="Chromosome 1"/>
</dbReference>
<dbReference type="OrthoDB" id="6560677at2"/>
<proteinExistence type="inferred from homology"/>
<accession>A0A2C9D141</accession>
<comment type="similarity">
    <text evidence="1">Belongs to the HupH/HyaF family.</text>
</comment>
<organism evidence="3 4">
    <name type="scientific">Hartmannibacter diazotrophicus</name>
    <dbReference type="NCBI Taxonomy" id="1482074"/>
    <lineage>
        <taxon>Bacteria</taxon>
        <taxon>Pseudomonadati</taxon>
        <taxon>Pseudomonadota</taxon>
        <taxon>Alphaproteobacteria</taxon>
        <taxon>Hyphomicrobiales</taxon>
        <taxon>Pleomorphomonadaceae</taxon>
        <taxon>Hartmannibacter</taxon>
    </lineage>
</organism>
<feature type="domain" description="HupH hydrogenase expression protein C-terminal" evidence="2">
    <location>
        <begin position="157"/>
        <end position="273"/>
    </location>
</feature>
<dbReference type="Gene3D" id="3.30.1370.140">
    <property type="entry name" value="HupH hydrogenase expression protein, C-terminal domain"/>
    <property type="match status" value="2"/>
</dbReference>
<dbReference type="AlphaFoldDB" id="A0A2C9D141"/>
<name>A0A2C9D141_9HYPH</name>
<keyword evidence="4" id="KW-1185">Reference proteome</keyword>
<reference evidence="4" key="1">
    <citation type="submission" date="2017-09" db="EMBL/GenBank/DDBJ databases">
        <title>Genome sequence of Nannocystis excedens DSM 71.</title>
        <authorList>
            <person name="Blom J."/>
        </authorList>
    </citation>
    <scope>NUCLEOTIDE SEQUENCE [LARGE SCALE GENOMIC DNA]</scope>
    <source>
        <strain evidence="4">type strain: E19</strain>
    </source>
</reference>
<sequence>MVANFMFPPAGFGPGSQPGAEEGEDLAYLAMPSGMRVFEPHTPMVDDPQAVAVAAGVLADLAKDAEGWTPGFATIRRDIADLDKANRAVVADAMGEGEVAIAIRGARKIDIQESVFAGVWRVAENGAEHIEIGAIPTVVLGSASDAVPEPPLPGPGVVNAPAILTEVLDHAGRPGEGNPPHVVNLTLLPHTPEDLDHLDRALGRGAVTILSRGYGNCRIEQTARANVWRVRYYNSQDALILDSIEITTVPEVALAAPEDIADSAERLAEVAEALT</sequence>
<evidence type="ECO:0000256" key="1">
    <source>
        <dbReference type="ARBA" id="ARBA00010832"/>
    </source>
</evidence>
<dbReference type="InterPro" id="IPR006894">
    <property type="entry name" value="HupH_Hydgase_express_prot_C"/>
</dbReference>
<dbReference type="Pfam" id="PF04809">
    <property type="entry name" value="HupH_C"/>
    <property type="match status" value="2"/>
</dbReference>
<protein>
    <recommendedName>
        <fullName evidence="2">HupH hydrogenase expression protein C-terminal domain-containing protein</fullName>
    </recommendedName>
</protein>
<dbReference type="RefSeq" id="WP_099553901.1">
    <property type="nucleotide sequence ID" value="NZ_LT960614.1"/>
</dbReference>